<organism evidence="1 2">
    <name type="scientific">Protopolystoma xenopodis</name>
    <dbReference type="NCBI Taxonomy" id="117903"/>
    <lineage>
        <taxon>Eukaryota</taxon>
        <taxon>Metazoa</taxon>
        <taxon>Spiralia</taxon>
        <taxon>Lophotrochozoa</taxon>
        <taxon>Platyhelminthes</taxon>
        <taxon>Monogenea</taxon>
        <taxon>Polyopisthocotylea</taxon>
        <taxon>Polystomatidea</taxon>
        <taxon>Polystomatidae</taxon>
        <taxon>Protopolystoma</taxon>
    </lineage>
</organism>
<reference evidence="1" key="1">
    <citation type="submission" date="2018-11" db="EMBL/GenBank/DDBJ databases">
        <authorList>
            <consortium name="Pathogen Informatics"/>
        </authorList>
    </citation>
    <scope>NUCLEOTIDE SEQUENCE</scope>
</reference>
<dbReference type="EMBL" id="CAAALY010006129">
    <property type="protein sequence ID" value="VEL09351.1"/>
    <property type="molecule type" value="Genomic_DNA"/>
</dbReference>
<name>A0A448WE66_9PLAT</name>
<sequence length="482" mass="53219">MTSSLPVHATRFQLALSSQHKIAIPCDSSFQHLNHPLPCTKDLAIDSPSFLNNLNWDPDHRLGINRLGIPEVPDIPDLKENLNSKFSPSPSSITNQSSQISFSLCNNTLITRQQAKEPQFRLEQGREEAPGADDILPAGINSESFSLNSAYSEPVCSFPDFSPLLTPSKTNQLFSSAAFLQPSTHNSLVSTQFWNRSHSNEGSLRKLPLLTISNSHKCSSVQLKSSSQKPIANCPIAPILSSAPSFSPSQTVTRTFKQNSENDLVCYEPVKIGTDADVISLVDRVLLESNSKDILSRETVFTRKETTTEISMSESKFVNDIAIQSRSVNIIKSDSDISCKDVQAAKESNSIVSHNKVEQNEPEKIYHAEFEACEVGLPIRNPQLDSTICHTNDCEALIKESNKISQIAQQTNLDLVSRPRGIGDEMITMTSPKQATPTSEDICEYNELYDDLANLPTLTEVRLSLLYSTYRSAQTHNLVGHA</sequence>
<accession>A0A448WE66</accession>
<gene>
    <name evidence="1" type="ORF">PXEA_LOCUS2791</name>
</gene>
<protein>
    <submittedName>
        <fullName evidence="1">Uncharacterized protein</fullName>
    </submittedName>
</protein>
<comment type="caution">
    <text evidence="1">The sequence shown here is derived from an EMBL/GenBank/DDBJ whole genome shotgun (WGS) entry which is preliminary data.</text>
</comment>
<keyword evidence="2" id="KW-1185">Reference proteome</keyword>
<evidence type="ECO:0000313" key="2">
    <source>
        <dbReference type="Proteomes" id="UP000784294"/>
    </source>
</evidence>
<evidence type="ECO:0000313" key="1">
    <source>
        <dbReference type="EMBL" id="VEL09351.1"/>
    </source>
</evidence>
<dbReference type="Proteomes" id="UP000784294">
    <property type="component" value="Unassembled WGS sequence"/>
</dbReference>
<dbReference type="AlphaFoldDB" id="A0A448WE66"/>
<proteinExistence type="predicted"/>